<dbReference type="GO" id="GO:0043130">
    <property type="term" value="F:ubiquitin binding"/>
    <property type="evidence" value="ECO:0007669"/>
    <property type="project" value="TreeGrafter"/>
</dbReference>
<evidence type="ECO:0000313" key="7">
    <source>
        <dbReference type="Proteomes" id="UP000270094"/>
    </source>
</evidence>
<dbReference type="InterPro" id="IPR016563">
    <property type="entry name" value="Npl4"/>
</dbReference>
<dbReference type="PANTHER" id="PTHR12710:SF0">
    <property type="entry name" value="NUCLEAR PROTEIN LOCALIZATION PROTEIN 4 HOMOLOG"/>
    <property type="match status" value="1"/>
</dbReference>
<dbReference type="GO" id="GO:0005634">
    <property type="term" value="C:nucleus"/>
    <property type="evidence" value="ECO:0007669"/>
    <property type="project" value="TreeGrafter"/>
</dbReference>
<dbReference type="AlphaFoldDB" id="A0A3P7KPS4"/>
<evidence type="ECO:0000256" key="3">
    <source>
        <dbReference type="ARBA" id="ARBA00022833"/>
    </source>
</evidence>
<dbReference type="OrthoDB" id="10251089at2759"/>
<evidence type="ECO:0000256" key="2">
    <source>
        <dbReference type="ARBA" id="ARBA00022771"/>
    </source>
</evidence>
<dbReference type="GO" id="GO:0006511">
    <property type="term" value="P:ubiquitin-dependent protein catabolic process"/>
    <property type="evidence" value="ECO:0007669"/>
    <property type="project" value="InterPro"/>
</dbReference>
<dbReference type="EMBL" id="UYYB01011868">
    <property type="protein sequence ID" value="VDM69332.1"/>
    <property type="molecule type" value="Genomic_DNA"/>
</dbReference>
<keyword evidence="7" id="KW-1185">Reference proteome</keyword>
<dbReference type="PANTHER" id="PTHR12710">
    <property type="entry name" value="NUCLEAR PROTEIN LOCALIZATION 4"/>
    <property type="match status" value="1"/>
</dbReference>
<dbReference type="PROSITE" id="PS01358">
    <property type="entry name" value="ZF_RANBP2_1"/>
    <property type="match status" value="1"/>
</dbReference>
<dbReference type="SUPFAM" id="SSF90209">
    <property type="entry name" value="Ran binding protein zinc finger-like"/>
    <property type="match status" value="1"/>
</dbReference>
<accession>A0A3P7KPS4</accession>
<evidence type="ECO:0000313" key="6">
    <source>
        <dbReference type="EMBL" id="VDM69332.1"/>
    </source>
</evidence>
<dbReference type="InterPro" id="IPR036443">
    <property type="entry name" value="Znf_RanBP2_sf"/>
</dbReference>
<reference evidence="6 7" key="1">
    <citation type="submission" date="2018-11" db="EMBL/GenBank/DDBJ databases">
        <authorList>
            <consortium name="Pathogen Informatics"/>
        </authorList>
    </citation>
    <scope>NUCLEOTIDE SEQUENCE [LARGE SCALE GENOMIC DNA]</scope>
</reference>
<evidence type="ECO:0000256" key="4">
    <source>
        <dbReference type="PROSITE-ProRule" id="PRU00322"/>
    </source>
</evidence>
<dbReference type="Gene3D" id="2.30.30.380">
    <property type="entry name" value="Zn-finger domain of Sec23/24"/>
    <property type="match status" value="1"/>
</dbReference>
<keyword evidence="1" id="KW-0479">Metal-binding</keyword>
<gene>
    <name evidence="6" type="ORF">SVUK_LOCUS4330</name>
</gene>
<dbReference type="SMART" id="SM00547">
    <property type="entry name" value="ZnF_RBZ"/>
    <property type="match status" value="1"/>
</dbReference>
<name>A0A3P7KPS4_STRVU</name>
<dbReference type="Proteomes" id="UP000270094">
    <property type="component" value="Unassembled WGS sequence"/>
</dbReference>
<keyword evidence="3" id="KW-0862">Zinc</keyword>
<dbReference type="Pfam" id="PF05021">
    <property type="entry name" value="NPL4"/>
    <property type="match status" value="1"/>
</dbReference>
<dbReference type="InterPro" id="IPR007717">
    <property type="entry name" value="NPL4_C"/>
</dbReference>
<proteinExistence type="predicted"/>
<organism evidence="6 7">
    <name type="scientific">Strongylus vulgaris</name>
    <name type="common">Blood worm</name>
    <dbReference type="NCBI Taxonomy" id="40348"/>
    <lineage>
        <taxon>Eukaryota</taxon>
        <taxon>Metazoa</taxon>
        <taxon>Ecdysozoa</taxon>
        <taxon>Nematoda</taxon>
        <taxon>Chromadorea</taxon>
        <taxon>Rhabditida</taxon>
        <taxon>Rhabditina</taxon>
        <taxon>Rhabditomorpha</taxon>
        <taxon>Strongyloidea</taxon>
        <taxon>Strongylidae</taxon>
        <taxon>Strongylus</taxon>
    </lineage>
</organism>
<feature type="domain" description="RanBP2-type" evidence="5">
    <location>
        <begin position="113"/>
        <end position="142"/>
    </location>
</feature>
<dbReference type="InterPro" id="IPR001876">
    <property type="entry name" value="Znf_RanBP2"/>
</dbReference>
<dbReference type="GO" id="GO:0008270">
    <property type="term" value="F:zinc ion binding"/>
    <property type="evidence" value="ECO:0007669"/>
    <property type="project" value="UniProtKB-KW"/>
</dbReference>
<evidence type="ECO:0000256" key="1">
    <source>
        <dbReference type="ARBA" id="ARBA00022723"/>
    </source>
</evidence>
<sequence length="142" mass="16198">MPKEPQYTFTPPRSARFAIENREAMAELQGGTNLSTYCAEYSLNEFLEQATNFHFLLYLMTNHLVQFSEAEMHKLCFAVSTQNREMAIEWARETLDWQQLVALSHEQGHAAASATTWSCKHCTFENNEQRPDCAMCGLPANA</sequence>
<dbReference type="GO" id="GO:0031625">
    <property type="term" value="F:ubiquitin protein ligase binding"/>
    <property type="evidence" value="ECO:0007669"/>
    <property type="project" value="TreeGrafter"/>
</dbReference>
<evidence type="ECO:0000259" key="5">
    <source>
        <dbReference type="PROSITE" id="PS50199"/>
    </source>
</evidence>
<keyword evidence="2 4" id="KW-0863">Zinc-finger</keyword>
<protein>
    <recommendedName>
        <fullName evidence="5">RanBP2-type domain-containing protein</fullName>
    </recommendedName>
</protein>
<dbReference type="PROSITE" id="PS50199">
    <property type="entry name" value="ZF_RANBP2_2"/>
    <property type="match status" value="1"/>
</dbReference>